<keyword evidence="2" id="KW-1185">Reference proteome</keyword>
<dbReference type="AlphaFoldDB" id="A0A0E0INZ7"/>
<evidence type="ECO:0000313" key="1">
    <source>
        <dbReference type="EnsemblPlants" id="ONIVA10G00840.1"/>
    </source>
</evidence>
<dbReference type="EnsemblPlants" id="ONIVA10G00840.1">
    <property type="protein sequence ID" value="ONIVA10G00840.1"/>
    <property type="gene ID" value="ONIVA10G00840"/>
</dbReference>
<accession>A0A0E0INZ7</accession>
<dbReference type="Gramene" id="ONIVA10G00840.1">
    <property type="protein sequence ID" value="ONIVA10G00840.1"/>
    <property type="gene ID" value="ONIVA10G00840"/>
</dbReference>
<protein>
    <submittedName>
        <fullName evidence="1">Uncharacterized protein</fullName>
    </submittedName>
</protein>
<dbReference type="Proteomes" id="UP000006591">
    <property type="component" value="Chromosome 10"/>
</dbReference>
<organism evidence="1">
    <name type="scientific">Oryza nivara</name>
    <name type="common">Indian wild rice</name>
    <name type="synonym">Oryza sativa f. spontanea</name>
    <dbReference type="NCBI Taxonomy" id="4536"/>
    <lineage>
        <taxon>Eukaryota</taxon>
        <taxon>Viridiplantae</taxon>
        <taxon>Streptophyta</taxon>
        <taxon>Embryophyta</taxon>
        <taxon>Tracheophyta</taxon>
        <taxon>Spermatophyta</taxon>
        <taxon>Magnoliopsida</taxon>
        <taxon>Liliopsida</taxon>
        <taxon>Poales</taxon>
        <taxon>Poaceae</taxon>
        <taxon>BOP clade</taxon>
        <taxon>Oryzoideae</taxon>
        <taxon>Oryzeae</taxon>
        <taxon>Oryzinae</taxon>
        <taxon>Oryza</taxon>
    </lineage>
</organism>
<proteinExistence type="predicted"/>
<dbReference type="HOGENOM" id="CLU_2565218_0_0_1"/>
<reference evidence="1" key="2">
    <citation type="submission" date="2018-04" db="EMBL/GenBank/DDBJ databases">
        <title>OnivRS2 (Oryza nivara Reference Sequence Version 2).</title>
        <authorList>
            <person name="Zhang J."/>
            <person name="Kudrna D."/>
            <person name="Lee S."/>
            <person name="Talag J."/>
            <person name="Rajasekar S."/>
            <person name="Welchert J."/>
            <person name="Hsing Y.-I."/>
            <person name="Wing R.A."/>
        </authorList>
    </citation>
    <scope>NUCLEOTIDE SEQUENCE [LARGE SCALE GENOMIC DNA]</scope>
</reference>
<sequence length="82" mass="9172">VVFGKDNGVQSSLCNRVFNPYQDVNREKSKNSPAPDQAEEFLAAFTLLSWRILDHEACSPIPRAALESRLVVDVHRSITCTL</sequence>
<evidence type="ECO:0000313" key="2">
    <source>
        <dbReference type="Proteomes" id="UP000006591"/>
    </source>
</evidence>
<name>A0A0E0INZ7_ORYNI</name>
<reference evidence="1" key="1">
    <citation type="submission" date="2015-04" db="UniProtKB">
        <authorList>
            <consortium name="EnsemblPlants"/>
        </authorList>
    </citation>
    <scope>IDENTIFICATION</scope>
    <source>
        <strain evidence="1">SL10</strain>
    </source>
</reference>